<gene>
    <name evidence="2" type="ORF">GA0070561_5855</name>
</gene>
<evidence type="ECO:0000313" key="2">
    <source>
        <dbReference type="EMBL" id="SCF36868.1"/>
    </source>
</evidence>
<reference evidence="2 3" key="1">
    <citation type="submission" date="2016-06" db="EMBL/GenBank/DDBJ databases">
        <authorList>
            <person name="Kjaerup R.B."/>
            <person name="Dalgaard T.S."/>
            <person name="Juul-Madsen H.R."/>
        </authorList>
    </citation>
    <scope>NUCLEOTIDE SEQUENCE [LARGE SCALE GENOMIC DNA]</scope>
    <source>
        <strain evidence="2 3">DSM 44871</strain>
    </source>
</reference>
<dbReference type="InterPro" id="IPR002575">
    <property type="entry name" value="Aminoglycoside_PTrfase"/>
</dbReference>
<feature type="domain" description="Aminoglycoside phosphotransferase" evidence="1">
    <location>
        <begin position="6"/>
        <end position="104"/>
    </location>
</feature>
<dbReference type="Pfam" id="PF01636">
    <property type="entry name" value="APH"/>
    <property type="match status" value="2"/>
</dbReference>
<dbReference type="EMBL" id="FMCR01000007">
    <property type="protein sequence ID" value="SCF36868.1"/>
    <property type="molecule type" value="Genomic_DNA"/>
</dbReference>
<dbReference type="Gene3D" id="3.90.1200.10">
    <property type="match status" value="1"/>
</dbReference>
<dbReference type="Proteomes" id="UP000198864">
    <property type="component" value="Unassembled WGS sequence"/>
</dbReference>
<organism evidence="2 3">
    <name type="scientific">Micromonospora saelicesensis</name>
    <dbReference type="NCBI Taxonomy" id="285676"/>
    <lineage>
        <taxon>Bacteria</taxon>
        <taxon>Bacillati</taxon>
        <taxon>Actinomycetota</taxon>
        <taxon>Actinomycetes</taxon>
        <taxon>Micromonosporales</taxon>
        <taxon>Micromonosporaceae</taxon>
        <taxon>Micromonospora</taxon>
    </lineage>
</organism>
<evidence type="ECO:0000313" key="3">
    <source>
        <dbReference type="Proteomes" id="UP000198864"/>
    </source>
</evidence>
<feature type="domain" description="Aminoglycoside phosphotransferase" evidence="1">
    <location>
        <begin position="106"/>
        <end position="156"/>
    </location>
</feature>
<sequence length="219" mass="23190">MADHALLASGRDADVYALDESRVLRRYRQGGDSAPEAALMAYLAAAGYPVPAVYDAQGPDLVLERLDGETLLASMLAGRTGVGAAADLLVGLHDRLHSVPARFSADPADRVLHLDLHPQNVMVTSRGPVVIDWRNATEGPADLDVAMTALILAEVAVSPDPHLADPARDGLNAFQRRAEPPRASQLRHAVDLRQVDPALSAVEKSALGRAAALVHTRVG</sequence>
<dbReference type="AlphaFoldDB" id="A0A1C4ZV66"/>
<name>A0A1C4ZV66_9ACTN</name>
<accession>A0A1C4ZV66</accession>
<dbReference type="RefSeq" id="WP_091406827.1">
    <property type="nucleotide sequence ID" value="NZ_FMCR01000007.1"/>
</dbReference>
<evidence type="ECO:0000259" key="1">
    <source>
        <dbReference type="Pfam" id="PF01636"/>
    </source>
</evidence>
<dbReference type="STRING" id="285676.GA0070561_5855"/>
<dbReference type="InterPro" id="IPR011009">
    <property type="entry name" value="Kinase-like_dom_sf"/>
</dbReference>
<keyword evidence="2" id="KW-0808">Transferase</keyword>
<protein>
    <submittedName>
        <fullName evidence="2">Phosphotransferase enzyme family protein</fullName>
    </submittedName>
</protein>
<dbReference type="GO" id="GO:0016740">
    <property type="term" value="F:transferase activity"/>
    <property type="evidence" value="ECO:0007669"/>
    <property type="project" value="UniProtKB-KW"/>
</dbReference>
<proteinExistence type="predicted"/>
<dbReference type="SUPFAM" id="SSF56112">
    <property type="entry name" value="Protein kinase-like (PK-like)"/>
    <property type="match status" value="1"/>
</dbReference>